<sequence>MDHTAGKADLSWSCPNLPSLSEGRVSSSVKNTGDEVATHQQDIQNVKEDKVSTIKSVEQKKIPVADGFARLQHDIEEMVEETAQNVHIELAVDHGIEMVKQDRENSSTKKRNKSVAKSTKGRMLKSKVWKEFDKCIGENGNQLARCRYCNRVFDGSSKKGTTHLNNHLKCCQVKRTSKKVEHHKLKERDEFEAPVTTVIDQEWLESKRVAVKNWSPSLNYMRNDILQVFEEEKEKVRKCLDELNCRFSLTIERFMPDYSFLVVHFIDNGWEMKEKIIGFKRLLDWKNFDANCLETLKDWNLEKKVCFIVKDKAEKYEEVNELNGWLSRGGSLPSYGKLLTVNSWLVEIMLSFLEKEDEELLKKVYRLWDLGDLELPSRSSDSRSDFEGIPSHLDTKFELIYQAVHLKEEICEQVQHRDPSWDLGILTKEDRDKLTAIYKIFKQLCNATRSLFLSRSTTANVYFSRICDIYLRLSQWEKSDNCHVRNIALFMRAEFVKKYWKNSSLVFAIAVILDPRFKMDTVDRWYKEIFGNEAADAELKNIKNGLITVFNEYSRFANSTTSNKMLDAMGRPCSSSRDTVALQKLELTRYLEDAKFPWVEEFDILLWNKGIIGIL</sequence>
<organism evidence="1 2">
    <name type="scientific">Melia azedarach</name>
    <name type="common">Chinaberry tree</name>
    <dbReference type="NCBI Taxonomy" id="155640"/>
    <lineage>
        <taxon>Eukaryota</taxon>
        <taxon>Viridiplantae</taxon>
        <taxon>Streptophyta</taxon>
        <taxon>Embryophyta</taxon>
        <taxon>Tracheophyta</taxon>
        <taxon>Spermatophyta</taxon>
        <taxon>Magnoliopsida</taxon>
        <taxon>eudicotyledons</taxon>
        <taxon>Gunneridae</taxon>
        <taxon>Pentapetalae</taxon>
        <taxon>rosids</taxon>
        <taxon>malvids</taxon>
        <taxon>Sapindales</taxon>
        <taxon>Meliaceae</taxon>
        <taxon>Melia</taxon>
    </lineage>
</organism>
<dbReference type="Proteomes" id="UP001164539">
    <property type="component" value="Chromosome 3"/>
</dbReference>
<evidence type="ECO:0000313" key="1">
    <source>
        <dbReference type="EMBL" id="KAJ4723580.1"/>
    </source>
</evidence>
<proteinExistence type="predicted"/>
<accession>A0ACC1YIE9</accession>
<comment type="caution">
    <text evidence="1">The sequence shown here is derived from an EMBL/GenBank/DDBJ whole genome shotgun (WGS) entry which is preliminary data.</text>
</comment>
<protein>
    <submittedName>
        <fullName evidence="1">Zinc finger BED domain-containing protein</fullName>
    </submittedName>
</protein>
<dbReference type="EMBL" id="CM051396">
    <property type="protein sequence ID" value="KAJ4723580.1"/>
    <property type="molecule type" value="Genomic_DNA"/>
</dbReference>
<reference evidence="1 2" key="1">
    <citation type="journal article" date="2023" name="Science">
        <title>Complex scaffold remodeling in plant triterpene biosynthesis.</title>
        <authorList>
            <person name="De La Pena R."/>
            <person name="Hodgson H."/>
            <person name="Liu J.C."/>
            <person name="Stephenson M.J."/>
            <person name="Martin A.C."/>
            <person name="Owen C."/>
            <person name="Harkess A."/>
            <person name="Leebens-Mack J."/>
            <person name="Jimenez L.E."/>
            <person name="Osbourn A."/>
            <person name="Sattely E.S."/>
        </authorList>
    </citation>
    <scope>NUCLEOTIDE SEQUENCE [LARGE SCALE GENOMIC DNA]</scope>
    <source>
        <strain evidence="2">cv. JPN11</strain>
        <tissue evidence="1">Leaf</tissue>
    </source>
</reference>
<keyword evidence="2" id="KW-1185">Reference proteome</keyword>
<evidence type="ECO:0000313" key="2">
    <source>
        <dbReference type="Proteomes" id="UP001164539"/>
    </source>
</evidence>
<gene>
    <name evidence="1" type="ORF">OWV82_006934</name>
</gene>
<name>A0ACC1YIE9_MELAZ</name>